<name>A0A2A4FWT6_9SPHN</name>
<protein>
    <submittedName>
        <fullName evidence="7">Pyoverdin chromophore biosynthetic protein pvcC</fullName>
    </submittedName>
</protein>
<dbReference type="InterPro" id="IPR009100">
    <property type="entry name" value="AcylCoA_DH/oxidase_NM_dom_sf"/>
</dbReference>
<dbReference type="PIRSF" id="PIRSF000331">
    <property type="entry name" value="HpaA_HpaB"/>
    <property type="match status" value="1"/>
</dbReference>
<dbReference type="InterPro" id="IPR024719">
    <property type="entry name" value="HpaB/PvcC/4-BUDH_C"/>
</dbReference>
<evidence type="ECO:0000259" key="5">
    <source>
        <dbReference type="Pfam" id="PF03241"/>
    </source>
</evidence>
<keyword evidence="2 4" id="KW-0274">FAD</keyword>
<dbReference type="KEGG" id="rdi:CMV14_14760"/>
<dbReference type="InterPro" id="IPR046373">
    <property type="entry name" value="Acyl-CoA_Oxase/DH_mid-dom_sf"/>
</dbReference>
<feature type="binding site" evidence="4">
    <location>
        <begin position="163"/>
        <end position="165"/>
    </location>
    <ligand>
        <name>FAD</name>
        <dbReference type="ChEBI" id="CHEBI:57692"/>
    </ligand>
</feature>
<evidence type="ECO:0000256" key="4">
    <source>
        <dbReference type="PIRSR" id="PIRSR000331-2"/>
    </source>
</evidence>
<accession>A0A2A4FWT6</accession>
<evidence type="ECO:0000259" key="6">
    <source>
        <dbReference type="Pfam" id="PF11794"/>
    </source>
</evidence>
<dbReference type="PANTHER" id="PTHR36117:SF3">
    <property type="entry name" value="4-HYDROXYPHENYLACETATE 3-MONOOXYGENASE-RELATED"/>
    <property type="match status" value="1"/>
</dbReference>
<dbReference type="Proteomes" id="UP000218934">
    <property type="component" value="Unassembled WGS sequence"/>
</dbReference>
<feature type="domain" description="HpaB/PvcC/4-BUDH C-terminal" evidence="5">
    <location>
        <begin position="293"/>
        <end position="493"/>
    </location>
</feature>
<evidence type="ECO:0000256" key="1">
    <source>
        <dbReference type="ARBA" id="ARBA00022630"/>
    </source>
</evidence>
<evidence type="ECO:0000313" key="7">
    <source>
        <dbReference type="EMBL" id="PCE41851.1"/>
    </source>
</evidence>
<dbReference type="RefSeq" id="WP_083215832.1">
    <property type="nucleotide sequence ID" value="NZ_CP023449.1"/>
</dbReference>
<dbReference type="InterPro" id="IPR024674">
    <property type="entry name" value="HpaB/PvcC/4-BUDH_N"/>
</dbReference>
<dbReference type="PANTHER" id="PTHR36117">
    <property type="entry name" value="4-HYDROXYPHENYLACETATE 3-MONOOXYGENASE-RELATED"/>
    <property type="match status" value="1"/>
</dbReference>
<keyword evidence="3" id="KW-0560">Oxidoreductase</keyword>
<proteinExistence type="predicted"/>
<dbReference type="AlphaFoldDB" id="A0A2A4FWT6"/>
<feature type="domain" description="HpaB/PvcC/4-BUDH N-terminal" evidence="6">
    <location>
        <begin position="23"/>
        <end position="286"/>
    </location>
</feature>
<dbReference type="GO" id="GO:0016627">
    <property type="term" value="F:oxidoreductase activity, acting on the CH-CH group of donors"/>
    <property type="evidence" value="ECO:0007669"/>
    <property type="project" value="InterPro"/>
</dbReference>
<dbReference type="SUPFAM" id="SSF47203">
    <property type="entry name" value="Acyl-CoA dehydrogenase C-terminal domain-like"/>
    <property type="match status" value="1"/>
</dbReference>
<dbReference type="Pfam" id="PF11794">
    <property type="entry name" value="HpaB_N"/>
    <property type="match status" value="1"/>
</dbReference>
<evidence type="ECO:0000256" key="3">
    <source>
        <dbReference type="ARBA" id="ARBA00023002"/>
    </source>
</evidence>
<dbReference type="Gene3D" id="1.20.140.10">
    <property type="entry name" value="Butyryl-CoA Dehydrogenase, subunit A, domain 3"/>
    <property type="match status" value="1"/>
</dbReference>
<reference evidence="7 8" key="1">
    <citation type="submission" date="2017-09" db="EMBL/GenBank/DDBJ databases">
        <title>The Catabolism of 3,6-Dichlorosalicylic acid is Initiated by the Cytochrome P450 Monooxygenase DsmABC in Rhizorhabdus dicambivorans Ndbn-20.</title>
        <authorList>
            <person name="Na L."/>
        </authorList>
    </citation>
    <scope>NUCLEOTIDE SEQUENCE [LARGE SCALE GENOMIC DNA]</scope>
    <source>
        <strain evidence="7 8">Ndbn-20m</strain>
    </source>
</reference>
<evidence type="ECO:0000313" key="8">
    <source>
        <dbReference type="Proteomes" id="UP000218934"/>
    </source>
</evidence>
<dbReference type="InterPro" id="IPR024677">
    <property type="entry name" value="HpaB/PvcC"/>
</dbReference>
<comment type="caution">
    <text evidence="7">The sequence shown here is derived from an EMBL/GenBank/DDBJ whole genome shotgun (WGS) entry which is preliminary data.</text>
</comment>
<dbReference type="PIRSF" id="PIRSF500125">
    <property type="entry name" value="4_HPA_large"/>
    <property type="match status" value="1"/>
</dbReference>
<dbReference type="OrthoDB" id="7233724at2"/>
<dbReference type="InterPro" id="IPR004925">
    <property type="entry name" value="HpaB/PvcC/4-BUDH"/>
</dbReference>
<evidence type="ECO:0000256" key="2">
    <source>
        <dbReference type="ARBA" id="ARBA00022827"/>
    </source>
</evidence>
<dbReference type="Pfam" id="PF03241">
    <property type="entry name" value="HpaB"/>
    <property type="match status" value="1"/>
</dbReference>
<feature type="binding site" evidence="4">
    <location>
        <position position="203"/>
    </location>
    <ligand>
        <name>FAD</name>
        <dbReference type="ChEBI" id="CHEBI:57692"/>
    </ligand>
</feature>
<dbReference type="Gene3D" id="1.10.3140.10">
    <property type="entry name" value="4-hydroxybutyryl-coa dehydratase, domain 1"/>
    <property type="match status" value="1"/>
</dbReference>
<dbReference type="EMBL" id="NWUF01000011">
    <property type="protein sequence ID" value="PCE41851.1"/>
    <property type="molecule type" value="Genomic_DNA"/>
</dbReference>
<sequence length="522" mass="58280">MSDMRIDAPRPAMSAPSGVGPYTGKEYLESLDDGREVWIYGERVGNVAEHPAFRNAARMTARIYDALHDPSKRDLMTIPIDNNPEIRTHRFFQAPRSVEEQVASRDAIAEWARMTYGWMGRTPDYKAAWVGTLACNSGLYGEYQANADRWYDYARQRVPYINHAIVHPPVDRNIANEDSDVFVRVERETDAGLIVSGAKVVATGAALTHYTFVAHYNVVHNLKKFSPIFMVRTNAPGVKIICRGSYEYVSGATGSPFDHPLSSRMDENDSILIFDKVLIPWEDVLMYGAEMSNKFISQSGFLGRTLLHGCTRLAVKLDFICGLFLKAVEITGTKDFRGVQAAVGEALGLRHVMWGLSDAMARSAEPWVGGYVLPNVESALAYRTVAADSYSRIKSLIGKIVASGLVYLPSTSQDFLNPELRPYLDKYVRGSNGIGSLERVKTLKLLWDAIGSEFGTRHELYELNYSGSYEQQKVDPLLVANATGRAAELKAFADRCMAEYDERGWVAPDLVNNDDFHVFPKR</sequence>
<keyword evidence="1" id="KW-0285">Flavoprotein</keyword>
<dbReference type="SUPFAM" id="SSF56645">
    <property type="entry name" value="Acyl-CoA dehydrogenase NM domain-like"/>
    <property type="match status" value="1"/>
</dbReference>
<keyword evidence="8" id="KW-1185">Reference proteome</keyword>
<organism evidence="7 8">
    <name type="scientific">Rhizorhabdus dicambivorans</name>
    <dbReference type="NCBI Taxonomy" id="1850238"/>
    <lineage>
        <taxon>Bacteria</taxon>
        <taxon>Pseudomonadati</taxon>
        <taxon>Pseudomonadota</taxon>
        <taxon>Alphaproteobacteria</taxon>
        <taxon>Sphingomonadales</taxon>
        <taxon>Sphingomonadaceae</taxon>
        <taxon>Rhizorhabdus</taxon>
    </lineage>
</organism>
<dbReference type="InterPro" id="IPR036250">
    <property type="entry name" value="AcylCo_DH-like_C"/>
</dbReference>
<gene>
    <name evidence="7" type="ORF">COO09_12515</name>
</gene>
<dbReference type="Gene3D" id="2.40.110.10">
    <property type="entry name" value="Butyryl-CoA Dehydrogenase, subunit A, domain 2"/>
    <property type="match status" value="1"/>
</dbReference>